<proteinExistence type="predicted"/>
<comment type="caution">
    <text evidence="2">The sequence shown here is derived from an EMBL/GenBank/DDBJ whole genome shotgun (WGS) entry which is preliminary data.</text>
</comment>
<protein>
    <submittedName>
        <fullName evidence="2">Uncharacterized protein</fullName>
    </submittedName>
</protein>
<feature type="region of interest" description="Disordered" evidence="1">
    <location>
        <begin position="121"/>
        <end position="178"/>
    </location>
</feature>
<name>A0A8H5EUG2_9AGAR</name>
<reference evidence="2 3" key="1">
    <citation type="journal article" date="2020" name="ISME J.">
        <title>Uncovering the hidden diversity of litter-decomposition mechanisms in mushroom-forming fungi.</title>
        <authorList>
            <person name="Floudas D."/>
            <person name="Bentzer J."/>
            <person name="Ahren D."/>
            <person name="Johansson T."/>
            <person name="Persson P."/>
            <person name="Tunlid A."/>
        </authorList>
    </citation>
    <scope>NUCLEOTIDE SEQUENCE [LARGE SCALE GENOMIC DNA]</scope>
    <source>
        <strain evidence="2 3">CBS 101986</strain>
    </source>
</reference>
<accession>A0A8H5EUG2</accession>
<dbReference type="Proteomes" id="UP000567179">
    <property type="component" value="Unassembled WGS sequence"/>
</dbReference>
<evidence type="ECO:0000313" key="3">
    <source>
        <dbReference type="Proteomes" id="UP000567179"/>
    </source>
</evidence>
<organism evidence="2 3">
    <name type="scientific">Psilocybe cf. subviscida</name>
    <dbReference type="NCBI Taxonomy" id="2480587"/>
    <lineage>
        <taxon>Eukaryota</taxon>
        <taxon>Fungi</taxon>
        <taxon>Dikarya</taxon>
        <taxon>Basidiomycota</taxon>
        <taxon>Agaricomycotina</taxon>
        <taxon>Agaricomycetes</taxon>
        <taxon>Agaricomycetidae</taxon>
        <taxon>Agaricales</taxon>
        <taxon>Agaricineae</taxon>
        <taxon>Strophariaceae</taxon>
        <taxon>Psilocybe</taxon>
    </lineage>
</organism>
<keyword evidence="3" id="KW-1185">Reference proteome</keyword>
<evidence type="ECO:0000313" key="2">
    <source>
        <dbReference type="EMBL" id="KAF5312955.1"/>
    </source>
</evidence>
<gene>
    <name evidence="2" type="ORF">D9619_002575</name>
</gene>
<dbReference type="EMBL" id="JAACJJ010000056">
    <property type="protein sequence ID" value="KAF5312955.1"/>
    <property type="molecule type" value="Genomic_DNA"/>
</dbReference>
<dbReference type="AlphaFoldDB" id="A0A8H5EUG2"/>
<sequence>MSTTRNTGSEVTIDSSTFNSVNSTTGGAIVHYNGPLTPVDYAFMAQLALANSYSQTAQASAVPPPANYYTPTPILAHLMPATPGSTLLIRNSTLNGVNNTSGGVIFRFNNPSRATLYTNQSDHEATASDVEVDTDEYPKVDLPQTLKGASHSQLKHSPPTADTPKSQFSSDMRTRRAA</sequence>
<evidence type="ECO:0000256" key="1">
    <source>
        <dbReference type="SAM" id="MobiDB-lite"/>
    </source>
</evidence>